<dbReference type="PANTHER" id="PTHR46494:SF1">
    <property type="entry name" value="CORA FAMILY METAL ION TRANSPORTER (EUROFUNG)"/>
    <property type="match status" value="1"/>
</dbReference>
<dbReference type="NCBIfam" id="TIGR00383">
    <property type="entry name" value="corA"/>
    <property type="match status" value="1"/>
</dbReference>
<keyword evidence="8 12" id="KW-0406">Ion transport</keyword>
<dbReference type="GO" id="GO:0050897">
    <property type="term" value="F:cobalt ion binding"/>
    <property type="evidence" value="ECO:0007669"/>
    <property type="project" value="TreeGrafter"/>
</dbReference>
<evidence type="ECO:0000313" key="14">
    <source>
        <dbReference type="Proteomes" id="UP000664332"/>
    </source>
</evidence>
<dbReference type="PANTHER" id="PTHR46494">
    <property type="entry name" value="CORA FAMILY METAL ION TRANSPORTER (EUROFUNG)"/>
    <property type="match status" value="1"/>
</dbReference>
<evidence type="ECO:0000256" key="7">
    <source>
        <dbReference type="ARBA" id="ARBA00022989"/>
    </source>
</evidence>
<proteinExistence type="inferred from homology"/>
<dbReference type="InterPro" id="IPR045861">
    <property type="entry name" value="CorA_cytoplasmic_dom"/>
</dbReference>
<evidence type="ECO:0000256" key="12">
    <source>
        <dbReference type="RuleBase" id="RU362010"/>
    </source>
</evidence>
<dbReference type="CDD" id="cd12830">
    <property type="entry name" value="MtCorA-like"/>
    <property type="match status" value="1"/>
</dbReference>
<dbReference type="Gene3D" id="1.20.58.340">
    <property type="entry name" value="Magnesium transport protein CorA, transmembrane region"/>
    <property type="match status" value="2"/>
</dbReference>
<comment type="similarity">
    <text evidence="2 12">Belongs to the CorA metal ion transporter (MIT) (TC 1.A.35) family.</text>
</comment>
<evidence type="ECO:0000256" key="11">
    <source>
        <dbReference type="ARBA" id="ARBA00045497"/>
    </source>
</evidence>
<keyword evidence="7 12" id="KW-1133">Transmembrane helix</keyword>
<sequence>MFDTVSAPKDLRRTPPARDQIPDTLEEAVERCSVYDGDGKLVEGDFSHDEALAHVRSTGSGWVWLGLLEPSQDQMMDIARAYDVHELIAEDAVTAHQRPKVERYDNQLFFVVRSISYRDHETVHDTKEIIETGEVQMIIGPDFIITIRHGKPSTIRAIRQVMKNAPEQCLLGPPVIAWMIADNLVDEYLRIAAELQSDVDELEDDVFDPEQAFAIEQIYTLKREILEMRHSIDPLAQAMRSLIESHRDIFSKPLRSYFRDVLDHELIAVDMVASLDERLTALIDAGVAMISIQQNEDMRKISALVGMVAPPTMIAGIYGMNFENMPELATHYGYFITLAVMAVCVLTMYVFMRRAKWL</sequence>
<keyword evidence="5 12" id="KW-0812">Transmembrane</keyword>
<reference evidence="13" key="1">
    <citation type="submission" date="2021-03" db="EMBL/GenBank/DDBJ databases">
        <authorList>
            <person name="Sun Q."/>
        </authorList>
    </citation>
    <scope>NUCLEOTIDE SEQUENCE</scope>
    <source>
        <strain evidence="13">CCM 8862</strain>
    </source>
</reference>
<dbReference type="Pfam" id="PF01544">
    <property type="entry name" value="CorA"/>
    <property type="match status" value="1"/>
</dbReference>
<evidence type="ECO:0000256" key="8">
    <source>
        <dbReference type="ARBA" id="ARBA00023065"/>
    </source>
</evidence>
<dbReference type="GO" id="GO:0005886">
    <property type="term" value="C:plasma membrane"/>
    <property type="evidence" value="ECO:0007669"/>
    <property type="project" value="UniProtKB-SubCell"/>
</dbReference>
<protein>
    <recommendedName>
        <fullName evidence="12">Magnesium transport protein CorA</fullName>
    </recommendedName>
</protein>
<comment type="catalytic activity">
    <reaction evidence="10">
        <text>Mg(2+)(in) = Mg(2+)(out)</text>
        <dbReference type="Rhea" id="RHEA:29827"/>
        <dbReference type="ChEBI" id="CHEBI:18420"/>
    </reaction>
</comment>
<dbReference type="SUPFAM" id="SSF143865">
    <property type="entry name" value="CorA soluble domain-like"/>
    <property type="match status" value="1"/>
</dbReference>
<dbReference type="GO" id="GO:0015087">
    <property type="term" value="F:cobalt ion transmembrane transporter activity"/>
    <property type="evidence" value="ECO:0007669"/>
    <property type="project" value="UniProtKB-UniRule"/>
</dbReference>
<dbReference type="FunFam" id="1.20.58.340:FF:000004">
    <property type="entry name" value="Magnesium transport protein CorA"/>
    <property type="match status" value="1"/>
</dbReference>
<keyword evidence="6 12" id="KW-0460">Magnesium</keyword>
<keyword evidence="9 12" id="KW-0472">Membrane</keyword>
<evidence type="ECO:0000256" key="6">
    <source>
        <dbReference type="ARBA" id="ARBA00022842"/>
    </source>
</evidence>
<dbReference type="Gene3D" id="3.30.460.20">
    <property type="entry name" value="CorA soluble domain-like"/>
    <property type="match status" value="1"/>
</dbReference>
<keyword evidence="14" id="KW-1185">Reference proteome</keyword>
<accession>A0A939E0U9</accession>
<dbReference type="InterPro" id="IPR002523">
    <property type="entry name" value="MgTranspt_CorA/ZnTranspt_ZntB"/>
</dbReference>
<dbReference type="AlphaFoldDB" id="A0A939E0U9"/>
<evidence type="ECO:0000256" key="2">
    <source>
        <dbReference type="ARBA" id="ARBA00009765"/>
    </source>
</evidence>
<dbReference type="InterPro" id="IPR045863">
    <property type="entry name" value="CorA_TM1_TM2"/>
</dbReference>
<dbReference type="SUPFAM" id="SSF144083">
    <property type="entry name" value="Magnesium transport protein CorA, transmembrane region"/>
    <property type="match status" value="1"/>
</dbReference>
<name>A0A939E0U9_9CORY</name>
<feature type="transmembrane region" description="Helical" evidence="12">
    <location>
        <begin position="332"/>
        <end position="352"/>
    </location>
</feature>
<evidence type="ECO:0000256" key="4">
    <source>
        <dbReference type="ARBA" id="ARBA00022475"/>
    </source>
</evidence>
<evidence type="ECO:0000256" key="9">
    <source>
        <dbReference type="ARBA" id="ARBA00023136"/>
    </source>
</evidence>
<evidence type="ECO:0000256" key="10">
    <source>
        <dbReference type="ARBA" id="ARBA00034269"/>
    </source>
</evidence>
<comment type="function">
    <text evidence="11">Mediates influx of magnesium ions. Alternates between open and closed states. Activated by low cytoplasmic Mg(2+) levels. Inactive when cytoplasmic Mg(2+) levels are high.</text>
</comment>
<evidence type="ECO:0000313" key="13">
    <source>
        <dbReference type="EMBL" id="MBN9644890.1"/>
    </source>
</evidence>
<dbReference type="Proteomes" id="UP000664332">
    <property type="component" value="Unassembled WGS sequence"/>
</dbReference>
<organism evidence="13 14">
    <name type="scientific">Corynebacterium mendelii</name>
    <dbReference type="NCBI Taxonomy" id="2765362"/>
    <lineage>
        <taxon>Bacteria</taxon>
        <taxon>Bacillati</taxon>
        <taxon>Actinomycetota</taxon>
        <taxon>Actinomycetes</taxon>
        <taxon>Mycobacteriales</taxon>
        <taxon>Corynebacteriaceae</taxon>
        <taxon>Corynebacterium</taxon>
    </lineage>
</organism>
<evidence type="ECO:0000256" key="3">
    <source>
        <dbReference type="ARBA" id="ARBA00022448"/>
    </source>
</evidence>
<evidence type="ECO:0000256" key="5">
    <source>
        <dbReference type="ARBA" id="ARBA00022692"/>
    </source>
</evidence>
<keyword evidence="4 12" id="KW-1003">Cell membrane</keyword>
<comment type="subcellular location">
    <subcellularLocation>
        <location evidence="1">Cell membrane</location>
        <topology evidence="1">Multi-pass membrane protein</topology>
    </subcellularLocation>
    <subcellularLocation>
        <location evidence="12">Membrane</location>
        <topology evidence="12">Multi-pass membrane protein</topology>
    </subcellularLocation>
</comment>
<gene>
    <name evidence="12 13" type="primary">corA</name>
    <name evidence="13" type="ORF">JZY06_09745</name>
</gene>
<dbReference type="InterPro" id="IPR004488">
    <property type="entry name" value="Mg/Co-transport_prot_CorA"/>
</dbReference>
<dbReference type="EMBL" id="JAFLEQ010000016">
    <property type="protein sequence ID" value="MBN9644890.1"/>
    <property type="molecule type" value="Genomic_DNA"/>
</dbReference>
<comment type="caution">
    <text evidence="13">The sequence shown here is derived from an EMBL/GenBank/DDBJ whole genome shotgun (WGS) entry which is preliminary data.</text>
</comment>
<dbReference type="GO" id="GO:0015095">
    <property type="term" value="F:magnesium ion transmembrane transporter activity"/>
    <property type="evidence" value="ECO:0007669"/>
    <property type="project" value="UniProtKB-UniRule"/>
</dbReference>
<keyword evidence="3 12" id="KW-0813">Transport</keyword>
<dbReference type="GO" id="GO:0000287">
    <property type="term" value="F:magnesium ion binding"/>
    <property type="evidence" value="ECO:0007669"/>
    <property type="project" value="TreeGrafter"/>
</dbReference>
<evidence type="ECO:0000256" key="1">
    <source>
        <dbReference type="ARBA" id="ARBA00004651"/>
    </source>
</evidence>
<feature type="transmembrane region" description="Helical" evidence="12">
    <location>
        <begin position="301"/>
        <end position="320"/>
    </location>
</feature>